<dbReference type="GO" id="GO:0016491">
    <property type="term" value="F:oxidoreductase activity"/>
    <property type="evidence" value="ECO:0007669"/>
    <property type="project" value="UniProtKB-KW"/>
</dbReference>
<dbReference type="AlphaFoldDB" id="A0A8J8WH12"/>
<keyword evidence="4" id="KW-1185">Reference proteome</keyword>
<dbReference type="EMBL" id="WIWV01000046">
    <property type="protein sequence ID" value="KAF7716091.1"/>
    <property type="molecule type" value="Genomic_DNA"/>
</dbReference>
<dbReference type="Proteomes" id="UP000631181">
    <property type="component" value="Unassembled WGS sequence"/>
</dbReference>
<comment type="caution">
    <text evidence="3">The sequence shown here is derived from an EMBL/GenBank/DDBJ whole genome shotgun (WGS) entry which is preliminary data.</text>
</comment>
<organism evidence="3 4">
    <name type="scientific">Penicillium ucsense</name>
    <dbReference type="NCBI Taxonomy" id="2839758"/>
    <lineage>
        <taxon>Eukaryota</taxon>
        <taxon>Fungi</taxon>
        <taxon>Dikarya</taxon>
        <taxon>Ascomycota</taxon>
        <taxon>Pezizomycotina</taxon>
        <taxon>Eurotiomycetes</taxon>
        <taxon>Eurotiomycetidae</taxon>
        <taxon>Eurotiales</taxon>
        <taxon>Aspergillaceae</taxon>
        <taxon>Penicillium</taxon>
    </lineage>
</organism>
<name>A0A8J8WH12_9EURO</name>
<gene>
    <name evidence="3" type="ORF">PECM_006036</name>
</gene>
<feature type="compositionally biased region" description="Low complexity" evidence="1">
    <location>
        <begin position="360"/>
        <end position="372"/>
    </location>
</feature>
<evidence type="ECO:0000313" key="4">
    <source>
        <dbReference type="Proteomes" id="UP000631181"/>
    </source>
</evidence>
<feature type="region of interest" description="Disordered" evidence="1">
    <location>
        <begin position="158"/>
        <end position="187"/>
    </location>
</feature>
<protein>
    <recommendedName>
        <fullName evidence="2">JmjC domain-containing protein</fullName>
    </recommendedName>
</protein>
<evidence type="ECO:0000313" key="3">
    <source>
        <dbReference type="EMBL" id="KAF7716091.1"/>
    </source>
</evidence>
<dbReference type="OrthoDB" id="47172at2759"/>
<dbReference type="InterPro" id="IPR041667">
    <property type="entry name" value="Cupin_8"/>
</dbReference>
<dbReference type="PROSITE" id="PS51184">
    <property type="entry name" value="JMJC"/>
    <property type="match status" value="1"/>
</dbReference>
<proteinExistence type="predicted"/>
<feature type="region of interest" description="Disordered" evidence="1">
    <location>
        <begin position="347"/>
        <end position="398"/>
    </location>
</feature>
<accession>A0A8J8WH12</accession>
<sequence>MNIPSLLHLALSAIDTPNADDPILECPDDARYALTHHFEEALKLADEKLHVFPFKDVHARWRRLFTDASIIKACLIIARNCDLLYSQSISSENDEIDTPKLISDLQNEVKEVEISPNAPWLRDVTHVLDNALLMTGGILREELIEAIFSSLQAATHDDYPSTGHGAEQSLPSSKRRRTSLSVFPTESSPAPRLKFPIQRVSAPEFDDMIEHIRKVRTPLVITDSVDHWPAMSSRPWSCPQYWLDRTFDGRRLVPVEVGRSYTDEEWGQKIMEFGEFLDKYVFQGELDFGKKHPHGTSQPEEHGENGQGEVEIGYLAQHDLLSQVPALRKDIGIPDWCYIDPPGPERGTPLYSTMKRQEPSSASASHARSSASETAREDAPRATNSPENDSDEDSLMKCPKDPIINTWMGPSWTISPLHHDSYHNVLVQVVGAKYIRLYSPHTPASQIHPRGEEWVASHDEKESQPVTDGEPAKRLIDMSNTSKVDVSAIELSPAEADQWEEMWPGFMSAPYVETVLKEGECLYIPLGWWHYVRGLKAGVSVSFWWI</sequence>
<reference evidence="3" key="1">
    <citation type="journal article" date="2020" name="Front. Microbiol.">
        <title>Gene regulatory networks of Penicillium echinulatum 2HH and Penicillium oxalicum 114-2 inferred by a computational biology approach.</title>
        <authorList>
            <person name="Lenz A.R."/>
            <person name="Galan-Vasquez E."/>
            <person name="Balbinot E."/>
            <person name="De Abreu F.P."/>
            <person name="De Oliveira N.S."/>
            <person name="Da Rosa L.O."/>
            <person name="De Avila E Silva S."/>
            <person name="Camassola M."/>
            <person name="Dillon A.J.P."/>
            <person name="Perez-Rueda E."/>
        </authorList>
    </citation>
    <scope>NUCLEOTIDE SEQUENCE</scope>
    <source>
        <strain evidence="3">S1M29</strain>
    </source>
</reference>
<feature type="domain" description="JmjC" evidence="2">
    <location>
        <begin position="381"/>
        <end position="546"/>
    </location>
</feature>
<dbReference type="InterPro" id="IPR003347">
    <property type="entry name" value="JmjC_dom"/>
</dbReference>
<dbReference type="Gene3D" id="2.60.120.650">
    <property type="entry name" value="Cupin"/>
    <property type="match status" value="1"/>
</dbReference>
<dbReference type="PANTHER" id="PTHR12461:SF101">
    <property type="entry name" value="TRNA WYBUTOSINE-SYNTHESIZING PROTEIN 4"/>
    <property type="match status" value="1"/>
</dbReference>
<dbReference type="PANTHER" id="PTHR12461">
    <property type="entry name" value="HYPOXIA-INDUCIBLE FACTOR 1 ALPHA INHIBITOR-RELATED"/>
    <property type="match status" value="1"/>
</dbReference>
<keyword evidence="3" id="KW-0560">Oxidoreductase</keyword>
<evidence type="ECO:0000256" key="1">
    <source>
        <dbReference type="SAM" id="MobiDB-lite"/>
    </source>
</evidence>
<evidence type="ECO:0000259" key="2">
    <source>
        <dbReference type="PROSITE" id="PS51184"/>
    </source>
</evidence>
<dbReference type="Pfam" id="PF13621">
    <property type="entry name" value="Cupin_8"/>
    <property type="match status" value="1"/>
</dbReference>
<dbReference type="SUPFAM" id="SSF51197">
    <property type="entry name" value="Clavaminate synthase-like"/>
    <property type="match status" value="1"/>
</dbReference>